<name>A0A4R1LQY8_9SPHI</name>
<keyword evidence="3" id="KW-1185">Reference proteome</keyword>
<dbReference type="AlphaFoldDB" id="A0A4R1LQY8"/>
<proteinExistence type="predicted"/>
<reference evidence="2 3" key="1">
    <citation type="submission" date="2019-03" db="EMBL/GenBank/DDBJ databases">
        <title>Genomic Encyclopedia of Archaeal and Bacterial Type Strains, Phase II (KMG-II): from individual species to whole genera.</title>
        <authorList>
            <person name="Goeker M."/>
        </authorList>
    </citation>
    <scope>NUCLEOTIDE SEQUENCE [LARGE SCALE GENOMIC DNA]</scope>
    <source>
        <strain evidence="2 3">DSM 22554</strain>
    </source>
</reference>
<feature type="transmembrane region" description="Helical" evidence="1">
    <location>
        <begin position="6"/>
        <end position="29"/>
    </location>
</feature>
<evidence type="ECO:0000256" key="1">
    <source>
        <dbReference type="SAM" id="Phobius"/>
    </source>
</evidence>
<evidence type="ECO:0000313" key="2">
    <source>
        <dbReference type="EMBL" id="TCK80907.1"/>
    </source>
</evidence>
<dbReference type="EMBL" id="SMGO01000003">
    <property type="protein sequence ID" value="TCK80907.1"/>
    <property type="molecule type" value="Genomic_DNA"/>
</dbReference>
<protein>
    <submittedName>
        <fullName evidence="2">Uncharacterized protein</fullName>
    </submittedName>
</protein>
<keyword evidence="1" id="KW-0472">Membrane</keyword>
<feature type="transmembrane region" description="Helical" evidence="1">
    <location>
        <begin position="80"/>
        <end position="100"/>
    </location>
</feature>
<dbReference type="RefSeq" id="WP_132225645.1">
    <property type="nucleotide sequence ID" value="NZ_SMGO01000003.1"/>
</dbReference>
<dbReference type="OrthoDB" id="977357at2"/>
<comment type="caution">
    <text evidence="2">The sequence shown here is derived from an EMBL/GenBank/DDBJ whole genome shotgun (WGS) entry which is preliminary data.</text>
</comment>
<organism evidence="2 3">
    <name type="scientific">Albibacterium bauzanense</name>
    <dbReference type="NCBI Taxonomy" id="653929"/>
    <lineage>
        <taxon>Bacteria</taxon>
        <taxon>Pseudomonadati</taxon>
        <taxon>Bacteroidota</taxon>
        <taxon>Sphingobacteriia</taxon>
        <taxon>Sphingobacteriales</taxon>
        <taxon>Sphingobacteriaceae</taxon>
        <taxon>Albibacterium</taxon>
    </lineage>
</organism>
<feature type="transmembrane region" description="Helical" evidence="1">
    <location>
        <begin position="50"/>
        <end position="68"/>
    </location>
</feature>
<dbReference type="Proteomes" id="UP000294616">
    <property type="component" value="Unassembled WGS sequence"/>
</dbReference>
<keyword evidence="1" id="KW-0812">Transmembrane</keyword>
<sequence>MGILEICVPLIVAIFGVAYPLTISEIGNINTKYSSEKLSNRLRNEKEWKIFNIALYISLGSIAAYIFGKIFLFPIRINHLLIWTIFCSASALSVSFLFFVRKIFDYKSDVNLRNYLLRENQYSDTFDELADLFAYFIKKDPVSTDYELVRYFSLAFDSRRKAQINSKTGVIYFDVKYLSFITRFHNIVLKLNRHEAVHLQYNISGGEWLLGHERYGRISEDTWRVLWRNLSTAIENNRPDIAFRFWRNIYDYYDKMPVVLPENVDGQVINKTVVDFRQNERQDVIDFVTALGGLLFHTSNLKAINKIFYYTQSEPARYKILPDTIRDILILYGQYYSGEQLRYALIDLSFPFPDEEGVNSAGVIFTNIFSYIVLLYLRLSTIHSPFVNYEPMEYKGMNGNQVSAFLNFHGHFKNSLDFLTKNDALLRDVFGIREFRQDPIVYFEQIVNHYE</sequence>
<evidence type="ECO:0000313" key="3">
    <source>
        <dbReference type="Proteomes" id="UP000294616"/>
    </source>
</evidence>
<accession>A0A4R1LQY8</accession>
<keyword evidence="1" id="KW-1133">Transmembrane helix</keyword>
<gene>
    <name evidence="2" type="ORF">C8N28_2662</name>
</gene>